<evidence type="ECO:0000256" key="4">
    <source>
        <dbReference type="ARBA" id="ARBA00022840"/>
    </source>
</evidence>
<feature type="binding site" evidence="5">
    <location>
        <position position="105"/>
    </location>
    <ligand>
        <name>ATP</name>
        <dbReference type="ChEBI" id="CHEBI:30616"/>
    </ligand>
</feature>
<proteinExistence type="predicted"/>
<dbReference type="OrthoDB" id="6778822at2759"/>
<dbReference type="SUPFAM" id="SSF56112">
    <property type="entry name" value="Protein kinase-like (PK-like)"/>
    <property type="match status" value="1"/>
</dbReference>
<dbReference type="InterPro" id="IPR017441">
    <property type="entry name" value="Protein_kinase_ATP_BS"/>
</dbReference>
<evidence type="ECO:0000313" key="8">
    <source>
        <dbReference type="EMBL" id="KAG8239900.1"/>
    </source>
</evidence>
<comment type="caution">
    <text evidence="8">The sequence shown here is derived from an EMBL/GenBank/DDBJ whole genome shotgun (WGS) entry which is preliminary data.</text>
</comment>
<feature type="region of interest" description="Disordered" evidence="6">
    <location>
        <begin position="45"/>
        <end position="69"/>
    </location>
</feature>
<dbReference type="GO" id="GO:0005829">
    <property type="term" value="C:cytosol"/>
    <property type="evidence" value="ECO:0007669"/>
    <property type="project" value="TreeGrafter"/>
</dbReference>
<dbReference type="Proteomes" id="UP000792457">
    <property type="component" value="Unassembled WGS sequence"/>
</dbReference>
<dbReference type="Gene3D" id="3.30.200.20">
    <property type="entry name" value="Phosphorylase Kinase, domain 1"/>
    <property type="match status" value="1"/>
</dbReference>
<accession>A0A8K0P8F1</accession>
<name>A0A8K0P8F1_LADFU</name>
<dbReference type="InterPro" id="IPR000719">
    <property type="entry name" value="Prot_kinase_dom"/>
</dbReference>
<sequence>MSECLIKEEHQRWSAKQLLEHPFVKDPIEKGFNPKSDLLKIEKRQNSVSDNEERDIDMPQHLPANPKGSSRIKNEFEIIKLLGKGAFGDVLKAKNKLDGRLYAIKRIQLNPKNKQLNKKITREVKLLSRLNHENVVRYYNSWIECAVLESNVEGTSLTELRSDNEMVRSEV</sequence>
<keyword evidence="1" id="KW-0808">Transferase</keyword>
<dbReference type="InterPro" id="IPR011009">
    <property type="entry name" value="Kinase-like_dom_sf"/>
</dbReference>
<reference evidence="8" key="2">
    <citation type="submission" date="2017-10" db="EMBL/GenBank/DDBJ databases">
        <title>Ladona fulva Genome sequencing and assembly.</title>
        <authorList>
            <person name="Murali S."/>
            <person name="Richards S."/>
            <person name="Bandaranaike D."/>
            <person name="Bellair M."/>
            <person name="Blankenburg K."/>
            <person name="Chao H."/>
            <person name="Dinh H."/>
            <person name="Doddapaneni H."/>
            <person name="Dugan-Rocha S."/>
            <person name="Elkadiri S."/>
            <person name="Gnanaolivu R."/>
            <person name="Hernandez B."/>
            <person name="Skinner E."/>
            <person name="Javaid M."/>
            <person name="Lee S."/>
            <person name="Li M."/>
            <person name="Ming W."/>
            <person name="Munidasa M."/>
            <person name="Muniz J."/>
            <person name="Nguyen L."/>
            <person name="Hughes D."/>
            <person name="Osuji N."/>
            <person name="Pu L.-L."/>
            <person name="Puazo M."/>
            <person name="Qu C."/>
            <person name="Quiroz J."/>
            <person name="Raj R."/>
            <person name="Weissenberger G."/>
            <person name="Xin Y."/>
            <person name="Zou X."/>
            <person name="Han Y."/>
            <person name="Worley K."/>
            <person name="Muzny D."/>
            <person name="Gibbs R."/>
        </authorList>
    </citation>
    <scope>NUCLEOTIDE SEQUENCE</scope>
    <source>
        <strain evidence="8">Sampled in the wild</strain>
    </source>
</reference>
<evidence type="ECO:0000256" key="1">
    <source>
        <dbReference type="ARBA" id="ARBA00022679"/>
    </source>
</evidence>
<dbReference type="PANTHER" id="PTHR11042">
    <property type="entry name" value="EUKARYOTIC TRANSLATION INITIATION FACTOR 2-ALPHA KINASE EIF2-ALPHA KINASE -RELATED"/>
    <property type="match status" value="1"/>
</dbReference>
<keyword evidence="9" id="KW-1185">Reference proteome</keyword>
<evidence type="ECO:0000256" key="6">
    <source>
        <dbReference type="SAM" id="MobiDB-lite"/>
    </source>
</evidence>
<evidence type="ECO:0000256" key="3">
    <source>
        <dbReference type="ARBA" id="ARBA00022777"/>
    </source>
</evidence>
<dbReference type="PROSITE" id="PS00107">
    <property type="entry name" value="PROTEIN_KINASE_ATP"/>
    <property type="match status" value="1"/>
</dbReference>
<dbReference type="PANTHER" id="PTHR11042:SF136">
    <property type="entry name" value="EIF-2-ALPHA KINASE GCN2"/>
    <property type="match status" value="1"/>
</dbReference>
<dbReference type="PROSITE" id="PS50011">
    <property type="entry name" value="PROTEIN_KINASE_DOM"/>
    <property type="match status" value="1"/>
</dbReference>
<dbReference type="GO" id="GO:0005634">
    <property type="term" value="C:nucleus"/>
    <property type="evidence" value="ECO:0007669"/>
    <property type="project" value="TreeGrafter"/>
</dbReference>
<keyword evidence="4 5" id="KW-0067">ATP-binding</keyword>
<evidence type="ECO:0000256" key="2">
    <source>
        <dbReference type="ARBA" id="ARBA00022741"/>
    </source>
</evidence>
<dbReference type="GO" id="GO:0004694">
    <property type="term" value="F:eukaryotic translation initiation factor 2alpha kinase activity"/>
    <property type="evidence" value="ECO:0007669"/>
    <property type="project" value="TreeGrafter"/>
</dbReference>
<keyword evidence="2 5" id="KW-0547">Nucleotide-binding</keyword>
<dbReference type="GO" id="GO:0005524">
    <property type="term" value="F:ATP binding"/>
    <property type="evidence" value="ECO:0007669"/>
    <property type="project" value="UniProtKB-UniRule"/>
</dbReference>
<gene>
    <name evidence="8" type="ORF">J437_LFUL019470</name>
</gene>
<evidence type="ECO:0000256" key="5">
    <source>
        <dbReference type="PROSITE-ProRule" id="PRU10141"/>
    </source>
</evidence>
<feature type="domain" description="Protein kinase" evidence="7">
    <location>
        <begin position="76"/>
        <end position="171"/>
    </location>
</feature>
<protein>
    <recommendedName>
        <fullName evidence="7">Protein kinase domain-containing protein</fullName>
    </recommendedName>
</protein>
<dbReference type="GO" id="GO:1990625">
    <property type="term" value="P:negative regulation of cytoplasmic translational initiation in response to stress"/>
    <property type="evidence" value="ECO:0007669"/>
    <property type="project" value="TreeGrafter"/>
</dbReference>
<evidence type="ECO:0000259" key="7">
    <source>
        <dbReference type="PROSITE" id="PS50011"/>
    </source>
</evidence>
<dbReference type="InterPro" id="IPR050339">
    <property type="entry name" value="CC_SR_Kinase"/>
</dbReference>
<reference evidence="8" key="1">
    <citation type="submission" date="2013-04" db="EMBL/GenBank/DDBJ databases">
        <authorList>
            <person name="Qu J."/>
            <person name="Murali S.C."/>
            <person name="Bandaranaike D."/>
            <person name="Bellair M."/>
            <person name="Blankenburg K."/>
            <person name="Chao H."/>
            <person name="Dinh H."/>
            <person name="Doddapaneni H."/>
            <person name="Downs B."/>
            <person name="Dugan-Rocha S."/>
            <person name="Elkadiri S."/>
            <person name="Gnanaolivu R.D."/>
            <person name="Hernandez B."/>
            <person name="Javaid M."/>
            <person name="Jayaseelan J.C."/>
            <person name="Lee S."/>
            <person name="Li M."/>
            <person name="Ming W."/>
            <person name="Munidasa M."/>
            <person name="Muniz J."/>
            <person name="Nguyen L."/>
            <person name="Ongeri F."/>
            <person name="Osuji N."/>
            <person name="Pu L.-L."/>
            <person name="Puazo M."/>
            <person name="Qu C."/>
            <person name="Quiroz J."/>
            <person name="Raj R."/>
            <person name="Weissenberger G."/>
            <person name="Xin Y."/>
            <person name="Zou X."/>
            <person name="Han Y."/>
            <person name="Richards S."/>
            <person name="Worley K."/>
            <person name="Muzny D."/>
            <person name="Gibbs R."/>
        </authorList>
    </citation>
    <scope>NUCLEOTIDE SEQUENCE</scope>
    <source>
        <strain evidence="8">Sampled in the wild</strain>
    </source>
</reference>
<organism evidence="8 9">
    <name type="scientific">Ladona fulva</name>
    <name type="common">Scarce chaser dragonfly</name>
    <name type="synonym">Libellula fulva</name>
    <dbReference type="NCBI Taxonomy" id="123851"/>
    <lineage>
        <taxon>Eukaryota</taxon>
        <taxon>Metazoa</taxon>
        <taxon>Ecdysozoa</taxon>
        <taxon>Arthropoda</taxon>
        <taxon>Hexapoda</taxon>
        <taxon>Insecta</taxon>
        <taxon>Pterygota</taxon>
        <taxon>Palaeoptera</taxon>
        <taxon>Odonata</taxon>
        <taxon>Epiprocta</taxon>
        <taxon>Anisoptera</taxon>
        <taxon>Libelluloidea</taxon>
        <taxon>Libellulidae</taxon>
        <taxon>Ladona</taxon>
    </lineage>
</organism>
<dbReference type="EMBL" id="KZ310240">
    <property type="protein sequence ID" value="KAG8239900.1"/>
    <property type="molecule type" value="Genomic_DNA"/>
</dbReference>
<keyword evidence="3" id="KW-0418">Kinase</keyword>
<dbReference type="Pfam" id="PF00069">
    <property type="entry name" value="Pkinase"/>
    <property type="match status" value="1"/>
</dbReference>
<evidence type="ECO:0000313" key="9">
    <source>
        <dbReference type="Proteomes" id="UP000792457"/>
    </source>
</evidence>
<dbReference type="AlphaFoldDB" id="A0A8K0P8F1"/>